<comment type="caution">
    <text evidence="2">The sequence shown here is derived from an EMBL/GenBank/DDBJ whole genome shotgun (WGS) entry which is preliminary data.</text>
</comment>
<accession>A0A0R2BIE8</accession>
<dbReference type="RefSeq" id="WP_225733083.1">
    <property type="nucleotide sequence ID" value="NZ_AYYK01000009.1"/>
</dbReference>
<dbReference type="Proteomes" id="UP000051813">
    <property type="component" value="Unassembled WGS sequence"/>
</dbReference>
<gene>
    <name evidence="2" type="ORF">FC84_GL000278</name>
</gene>
<evidence type="ECO:0000259" key="1">
    <source>
        <dbReference type="Pfam" id="PF12728"/>
    </source>
</evidence>
<name>A0A0R2BIE8_9LACO</name>
<reference evidence="2 3" key="1">
    <citation type="journal article" date="2015" name="Genome Announc.">
        <title>Expanding the biotechnology potential of lactobacilli through comparative genomics of 213 strains and associated genera.</title>
        <authorList>
            <person name="Sun Z."/>
            <person name="Harris H.M."/>
            <person name="McCann A."/>
            <person name="Guo C."/>
            <person name="Argimon S."/>
            <person name="Zhang W."/>
            <person name="Yang X."/>
            <person name="Jeffery I.B."/>
            <person name="Cooney J.C."/>
            <person name="Kagawa T.F."/>
            <person name="Liu W."/>
            <person name="Song Y."/>
            <person name="Salvetti E."/>
            <person name="Wrobel A."/>
            <person name="Rasinkangas P."/>
            <person name="Parkhill J."/>
            <person name="Rea M.C."/>
            <person name="O'Sullivan O."/>
            <person name="Ritari J."/>
            <person name="Douillard F.P."/>
            <person name="Paul Ross R."/>
            <person name="Yang R."/>
            <person name="Briner A.E."/>
            <person name="Felis G.E."/>
            <person name="de Vos W.M."/>
            <person name="Barrangou R."/>
            <person name="Klaenhammer T.R."/>
            <person name="Caufield P.W."/>
            <person name="Cui Y."/>
            <person name="Zhang H."/>
            <person name="O'Toole P.W."/>
        </authorList>
    </citation>
    <scope>NUCLEOTIDE SEQUENCE [LARGE SCALE GENOMIC DNA]</scope>
    <source>
        <strain evidence="2 3">DSM 20335</strain>
    </source>
</reference>
<protein>
    <recommendedName>
        <fullName evidence="1">Helix-turn-helix domain-containing protein</fullName>
    </recommendedName>
</protein>
<organism evidence="2 3">
    <name type="scientific">Lapidilactobacillus dextrinicus DSM 20335</name>
    <dbReference type="NCBI Taxonomy" id="1423738"/>
    <lineage>
        <taxon>Bacteria</taxon>
        <taxon>Bacillati</taxon>
        <taxon>Bacillota</taxon>
        <taxon>Bacilli</taxon>
        <taxon>Lactobacillales</taxon>
        <taxon>Lactobacillaceae</taxon>
        <taxon>Lapidilactobacillus</taxon>
    </lineage>
</organism>
<evidence type="ECO:0000313" key="3">
    <source>
        <dbReference type="Proteomes" id="UP000051813"/>
    </source>
</evidence>
<dbReference type="Pfam" id="PF12728">
    <property type="entry name" value="HTH_17"/>
    <property type="match status" value="1"/>
</dbReference>
<dbReference type="InterPro" id="IPR041657">
    <property type="entry name" value="HTH_17"/>
</dbReference>
<dbReference type="InterPro" id="IPR009061">
    <property type="entry name" value="DNA-bd_dom_put_sf"/>
</dbReference>
<dbReference type="PATRIC" id="fig|1423738.3.peg.281"/>
<dbReference type="InterPro" id="IPR036388">
    <property type="entry name" value="WH-like_DNA-bd_sf"/>
</dbReference>
<proteinExistence type="predicted"/>
<dbReference type="SUPFAM" id="SSF46955">
    <property type="entry name" value="Putative DNA-binding domain"/>
    <property type="match status" value="1"/>
</dbReference>
<sequence>MFNISNDISICISDDQVDKLQSELYTLMMDQVVRVRQDAELNIRYLKKNETCKYLRVTNNTLDKWIKIGLPRVVIGSSVRFDRIAIDDWMTKNMRDGNMRL</sequence>
<dbReference type="Gene3D" id="1.10.10.10">
    <property type="entry name" value="Winged helix-like DNA-binding domain superfamily/Winged helix DNA-binding domain"/>
    <property type="match status" value="1"/>
</dbReference>
<evidence type="ECO:0000313" key="2">
    <source>
        <dbReference type="EMBL" id="KRM78800.1"/>
    </source>
</evidence>
<feature type="domain" description="Helix-turn-helix" evidence="1">
    <location>
        <begin position="45"/>
        <end position="93"/>
    </location>
</feature>
<dbReference type="EMBL" id="AYYK01000009">
    <property type="protein sequence ID" value="KRM78800.1"/>
    <property type="molecule type" value="Genomic_DNA"/>
</dbReference>
<dbReference type="AlphaFoldDB" id="A0A0R2BIE8"/>
<keyword evidence="3" id="KW-1185">Reference proteome</keyword>